<proteinExistence type="predicted"/>
<reference evidence="1 2" key="1">
    <citation type="journal article" date="2013" name="PLoS ONE">
        <title>Predicting the Proteins of Angomonas deanei, Strigomonas culicis and Their Respective Endosymbionts Reveals New Aspects of the Trypanosomatidae Family.</title>
        <authorList>
            <person name="Motta M.C."/>
            <person name="Martins A.C."/>
            <person name="de Souza S.S."/>
            <person name="Catta-Preta C.M."/>
            <person name="Silva R."/>
            <person name="Klein C.C."/>
            <person name="de Almeida L.G."/>
            <person name="de Lima Cunha O."/>
            <person name="Ciapina L.P."/>
            <person name="Brocchi M."/>
            <person name="Colabardini A.C."/>
            <person name="de Araujo Lima B."/>
            <person name="Machado C.R."/>
            <person name="de Almeida Soares C.M."/>
            <person name="Probst C.M."/>
            <person name="de Menezes C.B."/>
            <person name="Thompson C.E."/>
            <person name="Bartholomeu D.C."/>
            <person name="Gradia D.F."/>
            <person name="Pavoni D.P."/>
            <person name="Grisard E.C."/>
            <person name="Fantinatti-Garboggini F."/>
            <person name="Marchini F.K."/>
            <person name="Rodrigues-Luiz G.F."/>
            <person name="Wagner G."/>
            <person name="Goldman G.H."/>
            <person name="Fietto J.L."/>
            <person name="Elias M.C."/>
            <person name="Goldman M.H."/>
            <person name="Sagot M.F."/>
            <person name="Pereira M."/>
            <person name="Stoco P.H."/>
            <person name="de Mendonca-Neto R.P."/>
            <person name="Teixeira S.M."/>
            <person name="Maciel T.E."/>
            <person name="de Oliveira Mendes T.A."/>
            <person name="Urmenyi T.P."/>
            <person name="de Souza W."/>
            <person name="Schenkman S."/>
            <person name="de Vasconcelos A.T."/>
        </authorList>
    </citation>
    <scope>NUCLEOTIDE SEQUENCE [LARGE SCALE GENOMIC DNA]</scope>
</reference>
<sequence length="515" mass="56659">MHQSIDALLTDATFLLKLRRKVALSLVSCSSSGLYELFRLFEKVDAVHKSAEAVVDQSALFSIVRPSFPATVFSDRELQVLIELARQSTGGDGGGAEPPIADVSPSTFCYMLRKILPFHAWQLSSLLSTCRAKIFESNTMSGLEEHESDLLRGGKAPALRTREVASFLVGFCNLSGSQAQIAVDYFSLDSKDKQRGDAAFDVPLLYDALFAEEMPVALQYPLLAQRFTEATAVPLGQGARTGSLALAQALQRAGLCPAGGTVAACRGSTAAVELAAWKRVCAALACGMKEAEVTQLYEFLRRGDRGLTVAGVMQFYKSFFPSVGMSVLDIITTATRTQIVKQGETSLVELFNALEGYGTDRIPLEVYISAVRDAATGKGAIPLYDIDLEYVRLKAPTRVQLLLLLCGPVPPKRDSLIRKVFERLARDSAARSIPTHTAMNEFKVTKIESEPLQKKAQAWKTYTERYYKSLDAEELTYELFSYVWYMLSAAVEDDPTFTVILWQGYSLAERPPWAK</sequence>
<dbReference type="EMBL" id="ATMH01008822">
    <property type="protein sequence ID" value="EPY20809.1"/>
    <property type="molecule type" value="Genomic_DNA"/>
</dbReference>
<evidence type="ECO:0000313" key="1">
    <source>
        <dbReference type="EMBL" id="EPY20809.1"/>
    </source>
</evidence>
<gene>
    <name evidence="1" type="ORF">STCU_08822</name>
</gene>
<organism evidence="1 2">
    <name type="scientific">Strigomonas culicis</name>
    <dbReference type="NCBI Taxonomy" id="28005"/>
    <lineage>
        <taxon>Eukaryota</taxon>
        <taxon>Discoba</taxon>
        <taxon>Euglenozoa</taxon>
        <taxon>Kinetoplastea</taxon>
        <taxon>Metakinetoplastina</taxon>
        <taxon>Trypanosomatida</taxon>
        <taxon>Trypanosomatidae</taxon>
        <taxon>Strigomonadinae</taxon>
        <taxon>Strigomonas</taxon>
    </lineage>
</organism>
<name>S9TW35_9TRYP</name>
<dbReference type="AlphaFoldDB" id="S9TW35"/>
<evidence type="ECO:0000313" key="2">
    <source>
        <dbReference type="Proteomes" id="UP000015354"/>
    </source>
</evidence>
<accession>S9TW35</accession>
<keyword evidence="2" id="KW-1185">Reference proteome</keyword>
<dbReference type="OrthoDB" id="444540at2759"/>
<comment type="caution">
    <text evidence="1">The sequence shown here is derived from an EMBL/GenBank/DDBJ whole genome shotgun (WGS) entry which is preliminary data.</text>
</comment>
<dbReference type="Proteomes" id="UP000015354">
    <property type="component" value="Unassembled WGS sequence"/>
</dbReference>
<protein>
    <submittedName>
        <fullName evidence="1">Uncharacterized protein</fullName>
    </submittedName>
</protein>